<comment type="caution">
    <text evidence="10">The sequence shown here is derived from an EMBL/GenBank/DDBJ whole genome shotgun (WGS) entry which is preliminary data.</text>
</comment>
<feature type="domain" description="U4/U6.U5 small nuclear ribonucleoprotein 27kDa protein" evidence="9">
    <location>
        <begin position="98"/>
        <end position="152"/>
    </location>
</feature>
<dbReference type="InterPro" id="IPR013957">
    <property type="entry name" value="SNRNP27"/>
</dbReference>
<comment type="subcellular location">
    <subcellularLocation>
        <location evidence="2">Nucleus</location>
    </subcellularLocation>
</comment>
<feature type="region of interest" description="Disordered" evidence="8">
    <location>
        <begin position="1"/>
        <end position="74"/>
    </location>
</feature>
<evidence type="ECO:0000256" key="2">
    <source>
        <dbReference type="ARBA" id="ARBA00004123"/>
    </source>
</evidence>
<keyword evidence="6" id="KW-0508">mRNA splicing</keyword>
<keyword evidence="5" id="KW-0507">mRNA processing</keyword>
<feature type="compositionally biased region" description="Basic residues" evidence="8">
    <location>
        <begin position="39"/>
        <end position="48"/>
    </location>
</feature>
<proteinExistence type="inferred from homology"/>
<dbReference type="PANTHER" id="PTHR31077:SF1">
    <property type="entry name" value="U4_U6.U5 SMALL NUCLEAR RIBONUCLEOPROTEIN 27 KDA PROTEIN"/>
    <property type="match status" value="1"/>
</dbReference>
<comment type="function">
    <text evidence="1">May play a role in mRNA splicing.</text>
</comment>
<dbReference type="OrthoDB" id="21368at2759"/>
<comment type="subunit">
    <text evidence="4">Part of a tri-snRNP complex.</text>
</comment>
<evidence type="ECO:0000256" key="1">
    <source>
        <dbReference type="ARBA" id="ARBA00003632"/>
    </source>
</evidence>
<feature type="compositionally biased region" description="Basic and acidic residues" evidence="8">
    <location>
        <begin position="1"/>
        <end position="12"/>
    </location>
</feature>
<keyword evidence="7" id="KW-0539">Nucleus</keyword>
<evidence type="ECO:0000313" key="10">
    <source>
        <dbReference type="EMBL" id="KAH7446912.1"/>
    </source>
</evidence>
<dbReference type="AlphaFoldDB" id="A0A8T2VHW9"/>
<dbReference type="GO" id="GO:0071011">
    <property type="term" value="C:precatalytic spliceosome"/>
    <property type="evidence" value="ECO:0007669"/>
    <property type="project" value="TreeGrafter"/>
</dbReference>
<dbReference type="Proteomes" id="UP000825935">
    <property type="component" value="Chromosome 1"/>
</dbReference>
<reference evidence="10" key="1">
    <citation type="submission" date="2021-08" db="EMBL/GenBank/DDBJ databases">
        <title>WGS assembly of Ceratopteris richardii.</title>
        <authorList>
            <person name="Marchant D.B."/>
            <person name="Chen G."/>
            <person name="Jenkins J."/>
            <person name="Shu S."/>
            <person name="Leebens-Mack J."/>
            <person name="Grimwood J."/>
            <person name="Schmutz J."/>
            <person name="Soltis P."/>
            <person name="Soltis D."/>
            <person name="Chen Z.-H."/>
        </authorList>
    </citation>
    <scope>NUCLEOTIDE SEQUENCE</scope>
    <source>
        <strain evidence="10">Whitten #5841</strain>
        <tissue evidence="10">Leaf</tissue>
    </source>
</reference>
<feature type="compositionally biased region" description="Basic and acidic residues" evidence="8">
    <location>
        <begin position="20"/>
        <end position="38"/>
    </location>
</feature>
<sequence>MQEGERERERGKVLVCASKVSDRPRLMKTRGKERERDLRRKSRNRTRSRSRERARSRSYLLSQSSRGRSIRHSPIYFETPHKATSKNISEDGYHLADVEELLMKKLGIPVSFDSTKGEIVPDADVSAVKLPSKRQPRQYMNRKCGFIRPLPSERNRYVFLLFCDIRCNI</sequence>
<protein>
    <recommendedName>
        <fullName evidence="9">U4/U6.U5 small nuclear ribonucleoprotein 27kDa protein domain-containing protein</fullName>
    </recommendedName>
</protein>
<evidence type="ECO:0000256" key="3">
    <source>
        <dbReference type="ARBA" id="ARBA00008218"/>
    </source>
</evidence>
<evidence type="ECO:0000256" key="7">
    <source>
        <dbReference type="ARBA" id="ARBA00023242"/>
    </source>
</evidence>
<evidence type="ECO:0000256" key="8">
    <source>
        <dbReference type="SAM" id="MobiDB-lite"/>
    </source>
</evidence>
<dbReference type="PANTHER" id="PTHR31077">
    <property type="entry name" value="U4/U6.U5 SMALL NUCLEAR RIBONUCLEOPROTEIN 27 KDA PROTEIN"/>
    <property type="match status" value="1"/>
</dbReference>
<evidence type="ECO:0000256" key="4">
    <source>
        <dbReference type="ARBA" id="ARBA00011825"/>
    </source>
</evidence>
<organism evidence="10 11">
    <name type="scientific">Ceratopteris richardii</name>
    <name type="common">Triangle waterfern</name>
    <dbReference type="NCBI Taxonomy" id="49495"/>
    <lineage>
        <taxon>Eukaryota</taxon>
        <taxon>Viridiplantae</taxon>
        <taxon>Streptophyta</taxon>
        <taxon>Embryophyta</taxon>
        <taxon>Tracheophyta</taxon>
        <taxon>Polypodiopsida</taxon>
        <taxon>Polypodiidae</taxon>
        <taxon>Polypodiales</taxon>
        <taxon>Pteridineae</taxon>
        <taxon>Pteridaceae</taxon>
        <taxon>Parkerioideae</taxon>
        <taxon>Ceratopteris</taxon>
    </lineage>
</organism>
<keyword evidence="11" id="KW-1185">Reference proteome</keyword>
<dbReference type="EMBL" id="CM035406">
    <property type="protein sequence ID" value="KAH7446912.1"/>
    <property type="molecule type" value="Genomic_DNA"/>
</dbReference>
<gene>
    <name evidence="10" type="ORF">KP509_01G081600</name>
</gene>
<evidence type="ECO:0000256" key="6">
    <source>
        <dbReference type="ARBA" id="ARBA00023187"/>
    </source>
</evidence>
<dbReference type="GO" id="GO:0008380">
    <property type="term" value="P:RNA splicing"/>
    <property type="evidence" value="ECO:0007669"/>
    <property type="project" value="UniProtKB-KW"/>
</dbReference>
<evidence type="ECO:0000259" key="9">
    <source>
        <dbReference type="Pfam" id="PF08648"/>
    </source>
</evidence>
<name>A0A8T2VHW9_CERRI</name>
<accession>A0A8T2VHW9</accession>
<dbReference type="Pfam" id="PF08648">
    <property type="entry name" value="SNRNP27"/>
    <property type="match status" value="1"/>
</dbReference>
<feature type="compositionally biased region" description="Low complexity" evidence="8">
    <location>
        <begin position="57"/>
        <end position="67"/>
    </location>
</feature>
<comment type="similarity">
    <text evidence="3">Belongs to the SNUT3 family.</text>
</comment>
<evidence type="ECO:0000313" key="11">
    <source>
        <dbReference type="Proteomes" id="UP000825935"/>
    </source>
</evidence>
<evidence type="ECO:0000256" key="5">
    <source>
        <dbReference type="ARBA" id="ARBA00022664"/>
    </source>
</evidence>
<dbReference type="GO" id="GO:0006397">
    <property type="term" value="P:mRNA processing"/>
    <property type="evidence" value="ECO:0007669"/>
    <property type="project" value="UniProtKB-KW"/>
</dbReference>